<reference evidence="2" key="1">
    <citation type="journal article" date="2019" name="Int. J. Syst. Evol. Microbiol.">
        <title>The Global Catalogue of Microorganisms (GCM) 10K type strain sequencing project: providing services to taxonomists for standard genome sequencing and annotation.</title>
        <authorList>
            <consortium name="The Broad Institute Genomics Platform"/>
            <consortium name="The Broad Institute Genome Sequencing Center for Infectious Disease"/>
            <person name="Wu L."/>
            <person name="Ma J."/>
        </authorList>
    </citation>
    <scope>NUCLEOTIDE SEQUENCE [LARGE SCALE GENOMIC DNA]</scope>
    <source>
        <strain evidence="2">JCM 16548</strain>
    </source>
</reference>
<dbReference type="Pfam" id="PF12900">
    <property type="entry name" value="Pyridox_ox_2"/>
    <property type="match status" value="1"/>
</dbReference>
<proteinExistence type="predicted"/>
<evidence type="ECO:0008006" key="3">
    <source>
        <dbReference type="Google" id="ProtNLM"/>
    </source>
</evidence>
<organism evidence="1 2">
    <name type="scientific">Microlunatus aurantiacus</name>
    <dbReference type="NCBI Taxonomy" id="446786"/>
    <lineage>
        <taxon>Bacteria</taxon>
        <taxon>Bacillati</taxon>
        <taxon>Actinomycetota</taxon>
        <taxon>Actinomycetes</taxon>
        <taxon>Propionibacteriales</taxon>
        <taxon>Propionibacteriaceae</taxon>
        <taxon>Microlunatus</taxon>
    </lineage>
</organism>
<dbReference type="Gene3D" id="2.30.110.10">
    <property type="entry name" value="Electron Transport, Fmn-binding Protein, Chain A"/>
    <property type="match status" value="1"/>
</dbReference>
<dbReference type="EMBL" id="BAAAYX010000030">
    <property type="protein sequence ID" value="GAA3719097.1"/>
    <property type="molecule type" value="Genomic_DNA"/>
</dbReference>
<sequence length="147" mass="16011">MTTCGTHELNRGECLDLLGQSSLGRLAFVDSVGILPIIVPVNYVMHEGSVVFRAGPGAKLAAAVRGAAVAFEVGRTDETDQTGWTVLVRGIAEELVDAPVLTELREQHLRPWAPGTKRHYVRIDAHLVTGRRIDRNDAASPMWDPTM</sequence>
<evidence type="ECO:0000313" key="1">
    <source>
        <dbReference type="EMBL" id="GAA3719097.1"/>
    </source>
</evidence>
<dbReference type="InterPro" id="IPR024747">
    <property type="entry name" value="Pyridox_Oxase-rel"/>
</dbReference>
<accession>A0ABP7EIN7</accession>
<dbReference type="Proteomes" id="UP001500051">
    <property type="component" value="Unassembled WGS sequence"/>
</dbReference>
<name>A0ABP7EIN7_9ACTN</name>
<protein>
    <recommendedName>
        <fullName evidence="3">Nitroimidazol reductase NimA, pyridoxamine 5'-phosphate oxidase superfamily</fullName>
    </recommendedName>
</protein>
<gene>
    <name evidence="1" type="ORF">GCM10022204_44000</name>
</gene>
<dbReference type="RefSeq" id="WP_344814614.1">
    <property type="nucleotide sequence ID" value="NZ_BAAAYX010000030.1"/>
</dbReference>
<dbReference type="SUPFAM" id="SSF50475">
    <property type="entry name" value="FMN-binding split barrel"/>
    <property type="match status" value="1"/>
</dbReference>
<dbReference type="InterPro" id="IPR012349">
    <property type="entry name" value="Split_barrel_FMN-bd"/>
</dbReference>
<comment type="caution">
    <text evidence="1">The sequence shown here is derived from an EMBL/GenBank/DDBJ whole genome shotgun (WGS) entry which is preliminary data.</text>
</comment>
<keyword evidence="2" id="KW-1185">Reference proteome</keyword>
<evidence type="ECO:0000313" key="2">
    <source>
        <dbReference type="Proteomes" id="UP001500051"/>
    </source>
</evidence>